<evidence type="ECO:0000313" key="1">
    <source>
        <dbReference type="EMBL" id="CAG7718368.1"/>
    </source>
</evidence>
<feature type="non-terminal residue" evidence="1">
    <location>
        <position position="1"/>
    </location>
</feature>
<proteinExistence type="predicted"/>
<sequence>LDVKESPCLTKLFVVPEELESLGWDNISTVTLPHPRTGNPAL</sequence>
<dbReference type="AlphaFoldDB" id="A0A8J2NQY8"/>
<protein>
    <submittedName>
        <fullName evidence="1">Uncharacterized protein</fullName>
    </submittedName>
</protein>
<organism evidence="1 2">
    <name type="scientific">Allacma fusca</name>
    <dbReference type="NCBI Taxonomy" id="39272"/>
    <lineage>
        <taxon>Eukaryota</taxon>
        <taxon>Metazoa</taxon>
        <taxon>Ecdysozoa</taxon>
        <taxon>Arthropoda</taxon>
        <taxon>Hexapoda</taxon>
        <taxon>Collembola</taxon>
        <taxon>Symphypleona</taxon>
        <taxon>Sminthuridae</taxon>
        <taxon>Allacma</taxon>
    </lineage>
</organism>
<dbReference type="Proteomes" id="UP000708208">
    <property type="component" value="Unassembled WGS sequence"/>
</dbReference>
<dbReference type="OrthoDB" id="29098at2759"/>
<name>A0A8J2NQY8_9HEXA</name>
<dbReference type="EMBL" id="CAJVCH010052911">
    <property type="protein sequence ID" value="CAG7718368.1"/>
    <property type="molecule type" value="Genomic_DNA"/>
</dbReference>
<comment type="caution">
    <text evidence="1">The sequence shown here is derived from an EMBL/GenBank/DDBJ whole genome shotgun (WGS) entry which is preliminary data.</text>
</comment>
<keyword evidence="2" id="KW-1185">Reference proteome</keyword>
<reference evidence="1" key="1">
    <citation type="submission" date="2021-06" db="EMBL/GenBank/DDBJ databases">
        <authorList>
            <person name="Hodson N. C."/>
            <person name="Mongue J. A."/>
            <person name="Jaron S. K."/>
        </authorList>
    </citation>
    <scope>NUCLEOTIDE SEQUENCE</scope>
</reference>
<feature type="non-terminal residue" evidence="1">
    <location>
        <position position="42"/>
    </location>
</feature>
<evidence type="ECO:0000313" key="2">
    <source>
        <dbReference type="Proteomes" id="UP000708208"/>
    </source>
</evidence>
<accession>A0A8J2NQY8</accession>
<gene>
    <name evidence="1" type="ORF">AFUS01_LOCUS7761</name>
</gene>